<organism evidence="8 9">
    <name type="scientific">Carpediemonas membranifera</name>
    <dbReference type="NCBI Taxonomy" id="201153"/>
    <lineage>
        <taxon>Eukaryota</taxon>
        <taxon>Metamonada</taxon>
        <taxon>Carpediemonas-like organisms</taxon>
        <taxon>Carpediemonas</taxon>
    </lineage>
</organism>
<dbReference type="PRINTS" id="PR00069">
    <property type="entry name" value="ALDKETRDTASE"/>
</dbReference>
<evidence type="ECO:0000256" key="6">
    <source>
        <dbReference type="PIRSR" id="PIRSR000097-3"/>
    </source>
</evidence>
<gene>
    <name evidence="8" type="ORF">J8273_2977</name>
</gene>
<evidence type="ECO:0000256" key="5">
    <source>
        <dbReference type="PIRSR" id="PIRSR000097-2"/>
    </source>
</evidence>
<name>A0A8J6EAU6_9EUKA</name>
<evidence type="ECO:0000256" key="2">
    <source>
        <dbReference type="ARBA" id="ARBA00022857"/>
    </source>
</evidence>
<comment type="caution">
    <text evidence="8">The sequence shown here is derived from an EMBL/GenBank/DDBJ whole genome shotgun (WGS) entry which is preliminary data.</text>
</comment>
<dbReference type="Pfam" id="PF00248">
    <property type="entry name" value="Aldo_ket_red"/>
    <property type="match status" value="1"/>
</dbReference>
<proteinExistence type="inferred from homology"/>
<dbReference type="OrthoDB" id="416253at2759"/>
<dbReference type="PIRSF" id="PIRSF000097">
    <property type="entry name" value="AKR"/>
    <property type="match status" value="1"/>
</dbReference>
<evidence type="ECO:0000313" key="9">
    <source>
        <dbReference type="Proteomes" id="UP000717585"/>
    </source>
</evidence>
<dbReference type="PROSITE" id="PS00063">
    <property type="entry name" value="ALDOKETO_REDUCTASE_3"/>
    <property type="match status" value="1"/>
</dbReference>
<feature type="active site" description="Proton donor" evidence="4">
    <location>
        <position position="49"/>
    </location>
</feature>
<evidence type="ECO:0000256" key="4">
    <source>
        <dbReference type="PIRSR" id="PIRSR000097-1"/>
    </source>
</evidence>
<evidence type="ECO:0000256" key="3">
    <source>
        <dbReference type="ARBA" id="ARBA00023002"/>
    </source>
</evidence>
<evidence type="ECO:0000256" key="1">
    <source>
        <dbReference type="ARBA" id="ARBA00007905"/>
    </source>
</evidence>
<protein>
    <submittedName>
        <fullName evidence="8">Aldo/keto reductase subgroup</fullName>
    </submittedName>
</protein>
<accession>A0A8J6EAU6</accession>
<dbReference type="InterPro" id="IPR023210">
    <property type="entry name" value="NADP_OxRdtase_dom"/>
</dbReference>
<keyword evidence="2" id="KW-0521">NADP</keyword>
<reference evidence="8" key="1">
    <citation type="submission" date="2021-05" db="EMBL/GenBank/DDBJ databases">
        <title>A free-living protist that lacks canonical eukaryotic 1 DNA replication and segregation systems.</title>
        <authorList>
            <person name="Salas-Leiva D.E."/>
            <person name="Tromer E.C."/>
            <person name="Curtis B.A."/>
            <person name="Jerlstrom-Hultqvist J."/>
            <person name="Kolisko M."/>
            <person name="Yi Z."/>
            <person name="Salas-Leiva J.S."/>
            <person name="Gallot-Lavallee L."/>
            <person name="Kops G.J.P.L."/>
            <person name="Archibald J.M."/>
            <person name="Simpson A.G.B."/>
            <person name="Roger A.J."/>
        </authorList>
    </citation>
    <scope>NUCLEOTIDE SEQUENCE</scope>
    <source>
        <strain evidence="8">BICM</strain>
    </source>
</reference>
<feature type="site" description="Lowers pKa of active site Tyr" evidence="6">
    <location>
        <position position="74"/>
    </location>
</feature>
<dbReference type="PROSITE" id="PS00798">
    <property type="entry name" value="ALDOKETO_REDUCTASE_1"/>
    <property type="match status" value="1"/>
</dbReference>
<comment type="similarity">
    <text evidence="1">Belongs to the aldo/keto reductase family.</text>
</comment>
<feature type="binding site" evidence="5">
    <location>
        <position position="105"/>
    </location>
    <ligand>
        <name>substrate</name>
    </ligand>
</feature>
<dbReference type="SUPFAM" id="SSF51430">
    <property type="entry name" value="NAD(P)-linked oxidoreductase"/>
    <property type="match status" value="1"/>
</dbReference>
<keyword evidence="3" id="KW-0560">Oxidoreductase</keyword>
<dbReference type="PANTHER" id="PTHR43827:SF3">
    <property type="entry name" value="NADP-DEPENDENT OXIDOREDUCTASE DOMAIN-CONTAINING PROTEIN"/>
    <property type="match status" value="1"/>
</dbReference>
<dbReference type="EMBL" id="JAHDYR010000011">
    <property type="protein sequence ID" value="KAG9395410.1"/>
    <property type="molecule type" value="Genomic_DNA"/>
</dbReference>
<feature type="domain" description="NADP-dependent oxidoreductase" evidence="7">
    <location>
        <begin position="23"/>
        <end position="256"/>
    </location>
</feature>
<dbReference type="Proteomes" id="UP000717585">
    <property type="component" value="Unassembled WGS sequence"/>
</dbReference>
<evidence type="ECO:0000259" key="7">
    <source>
        <dbReference type="Pfam" id="PF00248"/>
    </source>
</evidence>
<keyword evidence="9" id="KW-1185">Reference proteome</keyword>
<sequence length="286" mass="32291">MDQYVTLNNGVKMPIHGVGVYQIPDDVTEQNVLDALDAGYRLIDTAAIYLNEGAVGRALKRTSVPRDEIFVVTKLWVESYRDAKQAFSDCLERLQLDYVDLILLHMPYSAYHHAWADLEDVYKEGKARAIGVSNFLPHHMADLIAFSKVVPAVNQVECHAFSQRNDVMKYQKEYGITTMAWAPFAEGNNNMFKNETLLSIGKKYGKTAAQVALRYQMQRGVIVIPKSVHKERLVENRDVFDFSLTEEDMAAIAELDLGHPMLVNHMDTEFIKLIATFTLASGENGE</sequence>
<dbReference type="GO" id="GO:0016616">
    <property type="term" value="F:oxidoreductase activity, acting on the CH-OH group of donors, NAD or NADP as acceptor"/>
    <property type="evidence" value="ECO:0007669"/>
    <property type="project" value="UniProtKB-ARBA"/>
</dbReference>
<evidence type="ECO:0000313" key="8">
    <source>
        <dbReference type="EMBL" id="KAG9395410.1"/>
    </source>
</evidence>
<dbReference type="FunFam" id="3.20.20.100:FF:000015">
    <property type="entry name" value="Oxidoreductase, aldo/keto reductase family"/>
    <property type="match status" value="1"/>
</dbReference>
<dbReference type="Gene3D" id="3.20.20.100">
    <property type="entry name" value="NADP-dependent oxidoreductase domain"/>
    <property type="match status" value="1"/>
</dbReference>
<dbReference type="PANTHER" id="PTHR43827">
    <property type="entry name" value="2,5-DIKETO-D-GLUCONIC ACID REDUCTASE"/>
    <property type="match status" value="1"/>
</dbReference>
<dbReference type="CDD" id="cd19133">
    <property type="entry name" value="AKR_AKR5F1"/>
    <property type="match status" value="1"/>
</dbReference>
<dbReference type="InterPro" id="IPR020471">
    <property type="entry name" value="AKR"/>
</dbReference>
<dbReference type="InterPro" id="IPR036812">
    <property type="entry name" value="NAD(P)_OxRdtase_dom_sf"/>
</dbReference>
<dbReference type="PROSITE" id="PS00062">
    <property type="entry name" value="ALDOKETO_REDUCTASE_2"/>
    <property type="match status" value="1"/>
</dbReference>
<dbReference type="InterPro" id="IPR018170">
    <property type="entry name" value="Aldo/ket_reductase_CS"/>
</dbReference>
<dbReference type="AlphaFoldDB" id="A0A8J6EAU6"/>